<evidence type="ECO:0000313" key="2">
    <source>
        <dbReference type="Proteomes" id="UP000245916"/>
    </source>
</evidence>
<gene>
    <name evidence="1" type="ORF">DF286_14550</name>
</gene>
<accession>A0A2U2IZ31</accession>
<dbReference type="PROSITE" id="PS51257">
    <property type="entry name" value="PROKAR_LIPOPROTEIN"/>
    <property type="match status" value="1"/>
</dbReference>
<protein>
    <recommendedName>
        <fullName evidence="3">Lipoprotein</fullName>
    </recommendedName>
</protein>
<keyword evidence="2" id="KW-1185">Reference proteome</keyword>
<proteinExistence type="predicted"/>
<evidence type="ECO:0008006" key="3">
    <source>
        <dbReference type="Google" id="ProtNLM"/>
    </source>
</evidence>
<dbReference type="Proteomes" id="UP000245916">
    <property type="component" value="Unassembled WGS sequence"/>
</dbReference>
<name>A0A2U2IZ31_9SPHN</name>
<sequence length="123" mass="12804">MRKFPFAALILLAACGDSDRGAQEALAADPANRIACAVEGATAFKSSCIVERTAGDEGSILTLHHPSGGFRRLLVTGDGRGVVAADGAEPAIVSIIADDRIEVSIADDRYRLPATVKALRQGQ</sequence>
<dbReference type="OrthoDB" id="5402191at2"/>
<dbReference type="EMBL" id="QFFF01000002">
    <property type="protein sequence ID" value="PWG01339.1"/>
    <property type="molecule type" value="Genomic_DNA"/>
</dbReference>
<evidence type="ECO:0000313" key="1">
    <source>
        <dbReference type="EMBL" id="PWG01339.1"/>
    </source>
</evidence>
<dbReference type="AlphaFoldDB" id="A0A2U2IZ31"/>
<organism evidence="1 2">
    <name type="scientific">Allosphingosinicella humi</name>
    <dbReference type="NCBI Taxonomy" id="2068657"/>
    <lineage>
        <taxon>Bacteria</taxon>
        <taxon>Pseudomonadati</taxon>
        <taxon>Pseudomonadota</taxon>
        <taxon>Alphaproteobacteria</taxon>
        <taxon>Sphingomonadales</taxon>
        <taxon>Sphingomonadaceae</taxon>
        <taxon>Allosphingosinicella</taxon>
    </lineage>
</organism>
<comment type="caution">
    <text evidence="1">The sequence shown here is derived from an EMBL/GenBank/DDBJ whole genome shotgun (WGS) entry which is preliminary data.</text>
</comment>
<reference evidence="1 2" key="1">
    <citation type="submission" date="2018-05" db="EMBL/GenBank/DDBJ databases">
        <title>Genome of Sphingosinicella humi QZX222.</title>
        <authorList>
            <person name="Qiao Z."/>
            <person name="Wang G."/>
        </authorList>
    </citation>
    <scope>NUCLEOTIDE SEQUENCE [LARGE SCALE GENOMIC DNA]</scope>
    <source>
        <strain evidence="1 2">QZX222</strain>
    </source>
</reference>
<dbReference type="RefSeq" id="WP_109272400.1">
    <property type="nucleotide sequence ID" value="NZ_QFFF01000002.1"/>
</dbReference>